<dbReference type="RefSeq" id="WP_115731659.1">
    <property type="nucleotide sequence ID" value="NZ_BAAAVY010000002.1"/>
</dbReference>
<accession>A0A380WL97</accession>
<dbReference type="EMBL" id="UFSM01000001">
    <property type="protein sequence ID" value="SUU89505.1"/>
    <property type="molecule type" value="Genomic_DNA"/>
</dbReference>
<gene>
    <name evidence="2" type="ORF">NCTC10684_02746</name>
</gene>
<protein>
    <recommendedName>
        <fullName evidence="4">Secreted protein</fullName>
    </recommendedName>
</protein>
<proteinExistence type="predicted"/>
<dbReference type="AlphaFoldDB" id="A0A380WL97"/>
<dbReference type="OrthoDB" id="8109454at2"/>
<evidence type="ECO:0000313" key="3">
    <source>
        <dbReference type="Proteomes" id="UP000254701"/>
    </source>
</evidence>
<sequence>MFSTIKAFAVSLALGGALVMPVLADQQQCSCKNLQSVQEELRNADYAAKFFADMAAQLKAVEDPLIEAHKIPTHPDSDVSIYHRSSLKRTEIMGRFRLPHRPAHGYTGPATVDMKYGSCEQQPAALEALRAGSQCKELADFALEHEAVHRAKCARDTATVYWDRLPSHFAAEEAERYREQAKATRSLLKRIVDQGTVTIEAKLEPRIKGPQFDVTYSYVTQSVEMEGNSSPGSDTWMLKGKTRRAGKIKSVRIAGMSCTSSGQINDDIDMALELDGLTMALDNKSKGRPGDVKIRCKGGHGMSMRPQGEVDGGNVFANESFTVDTEVSQDVSTLPFAKYVTGGMSVSGKNTVNVKLVCPGS</sequence>
<keyword evidence="1" id="KW-0732">Signal</keyword>
<feature type="chain" id="PRO_5016854644" description="Secreted protein" evidence="1">
    <location>
        <begin position="25"/>
        <end position="361"/>
    </location>
</feature>
<organism evidence="2 3">
    <name type="scientific">Aminobacter aminovorans</name>
    <name type="common">Chelatobacter heintzii</name>
    <dbReference type="NCBI Taxonomy" id="83263"/>
    <lineage>
        <taxon>Bacteria</taxon>
        <taxon>Pseudomonadati</taxon>
        <taxon>Pseudomonadota</taxon>
        <taxon>Alphaproteobacteria</taxon>
        <taxon>Hyphomicrobiales</taxon>
        <taxon>Phyllobacteriaceae</taxon>
        <taxon>Aminobacter</taxon>
    </lineage>
</organism>
<reference evidence="2 3" key="1">
    <citation type="submission" date="2018-06" db="EMBL/GenBank/DDBJ databases">
        <authorList>
            <consortium name="Pathogen Informatics"/>
            <person name="Doyle S."/>
        </authorList>
    </citation>
    <scope>NUCLEOTIDE SEQUENCE [LARGE SCALE GENOMIC DNA]</scope>
    <source>
        <strain evidence="2 3">NCTC10684</strain>
    </source>
</reference>
<evidence type="ECO:0000256" key="1">
    <source>
        <dbReference type="SAM" id="SignalP"/>
    </source>
</evidence>
<evidence type="ECO:0000313" key="2">
    <source>
        <dbReference type="EMBL" id="SUU89505.1"/>
    </source>
</evidence>
<name>A0A380WL97_AMIAI</name>
<dbReference type="Proteomes" id="UP000254701">
    <property type="component" value="Unassembled WGS sequence"/>
</dbReference>
<evidence type="ECO:0008006" key="4">
    <source>
        <dbReference type="Google" id="ProtNLM"/>
    </source>
</evidence>
<feature type="signal peptide" evidence="1">
    <location>
        <begin position="1"/>
        <end position="24"/>
    </location>
</feature>